<organism evidence="1 2">
    <name type="scientific">Thelohanellus kitauei</name>
    <name type="common">Myxosporean</name>
    <dbReference type="NCBI Taxonomy" id="669202"/>
    <lineage>
        <taxon>Eukaryota</taxon>
        <taxon>Metazoa</taxon>
        <taxon>Cnidaria</taxon>
        <taxon>Myxozoa</taxon>
        <taxon>Myxosporea</taxon>
        <taxon>Bivalvulida</taxon>
        <taxon>Platysporina</taxon>
        <taxon>Myxobolidae</taxon>
        <taxon>Thelohanellus</taxon>
    </lineage>
</organism>
<dbReference type="Proteomes" id="UP000031668">
    <property type="component" value="Unassembled WGS sequence"/>
</dbReference>
<accession>A0A0C2MV55</accession>
<dbReference type="AlphaFoldDB" id="A0A0C2MV55"/>
<protein>
    <submittedName>
        <fullName evidence="1">Uncharacterized protein</fullName>
    </submittedName>
</protein>
<evidence type="ECO:0000313" key="2">
    <source>
        <dbReference type="Proteomes" id="UP000031668"/>
    </source>
</evidence>
<proteinExistence type="predicted"/>
<name>A0A0C2MV55_THEKT</name>
<gene>
    <name evidence="1" type="ORF">RF11_09240</name>
</gene>
<evidence type="ECO:0000313" key="1">
    <source>
        <dbReference type="EMBL" id="KII71216.1"/>
    </source>
</evidence>
<dbReference type="EMBL" id="JWZT01001836">
    <property type="protein sequence ID" value="KII71216.1"/>
    <property type="molecule type" value="Genomic_DNA"/>
</dbReference>
<comment type="caution">
    <text evidence="1">The sequence shown here is derived from an EMBL/GenBank/DDBJ whole genome shotgun (WGS) entry which is preliminary data.</text>
</comment>
<keyword evidence="2" id="KW-1185">Reference proteome</keyword>
<reference evidence="1 2" key="1">
    <citation type="journal article" date="2014" name="Genome Biol. Evol.">
        <title>The genome of the myxosporean Thelohanellus kitauei shows adaptations to nutrient acquisition within its fish host.</title>
        <authorList>
            <person name="Yang Y."/>
            <person name="Xiong J."/>
            <person name="Zhou Z."/>
            <person name="Huo F."/>
            <person name="Miao W."/>
            <person name="Ran C."/>
            <person name="Liu Y."/>
            <person name="Zhang J."/>
            <person name="Feng J."/>
            <person name="Wang M."/>
            <person name="Wang M."/>
            <person name="Wang L."/>
            <person name="Yao B."/>
        </authorList>
    </citation>
    <scope>NUCLEOTIDE SEQUENCE [LARGE SCALE GENOMIC DNA]</scope>
    <source>
        <strain evidence="1">Wuqing</strain>
    </source>
</reference>
<sequence>MSAVIVTIVGTITYLPRLCPEVEGRLDSCTTMIAIGGMRDESISVEMHTSFFALDILTNLVVLNRLSIMQLLVVTDAFIGRKTWYRFLPPNSDMWKFKSDMWKFKSDMWQIKLGHVEFQSRTMGHSKYDIN</sequence>